<proteinExistence type="predicted"/>
<comment type="caution">
    <text evidence="3">The sequence shown here is derived from an EMBL/GenBank/DDBJ whole genome shotgun (WGS) entry which is preliminary data.</text>
</comment>
<feature type="domain" description="PKD/REJ-like" evidence="2">
    <location>
        <begin position="224"/>
        <end position="336"/>
    </location>
</feature>
<evidence type="ECO:0000313" key="3">
    <source>
        <dbReference type="EMBL" id="KAF3832650.1"/>
    </source>
</evidence>
<evidence type="ECO:0000256" key="1">
    <source>
        <dbReference type="SAM" id="MobiDB-lite"/>
    </source>
</evidence>
<dbReference type="Pfam" id="PF02010">
    <property type="entry name" value="REJ"/>
    <property type="match status" value="1"/>
</dbReference>
<gene>
    <name evidence="3" type="ORF">F7725_026315</name>
</gene>
<dbReference type="OrthoDB" id="10264154at2759"/>
<keyword evidence="4" id="KW-1185">Reference proteome</keyword>
<dbReference type="EMBL" id="JAAKFY010000027">
    <property type="protein sequence ID" value="KAF3832650.1"/>
    <property type="molecule type" value="Genomic_DNA"/>
</dbReference>
<reference evidence="3 4" key="1">
    <citation type="submission" date="2020-03" db="EMBL/GenBank/DDBJ databases">
        <title>Dissostichus mawsoni Genome sequencing and assembly.</title>
        <authorList>
            <person name="Park H."/>
        </authorList>
    </citation>
    <scope>NUCLEOTIDE SEQUENCE [LARGE SCALE GENOMIC DNA]</scope>
    <source>
        <strain evidence="3">DM0001</strain>
        <tissue evidence="3">Muscle</tissue>
    </source>
</reference>
<dbReference type="InterPro" id="IPR002859">
    <property type="entry name" value="PKD/REJ-like"/>
</dbReference>
<dbReference type="Proteomes" id="UP000518266">
    <property type="component" value="Unassembled WGS sequence"/>
</dbReference>
<name>A0A7J5X6N4_DISMA</name>
<evidence type="ECO:0000259" key="2">
    <source>
        <dbReference type="Pfam" id="PF02010"/>
    </source>
</evidence>
<organism evidence="3 4">
    <name type="scientific">Dissostichus mawsoni</name>
    <name type="common">Antarctic cod</name>
    <dbReference type="NCBI Taxonomy" id="36200"/>
    <lineage>
        <taxon>Eukaryota</taxon>
        <taxon>Metazoa</taxon>
        <taxon>Chordata</taxon>
        <taxon>Craniata</taxon>
        <taxon>Vertebrata</taxon>
        <taxon>Euteleostomi</taxon>
        <taxon>Actinopterygii</taxon>
        <taxon>Neopterygii</taxon>
        <taxon>Teleostei</taxon>
        <taxon>Neoteleostei</taxon>
        <taxon>Acanthomorphata</taxon>
        <taxon>Eupercaria</taxon>
        <taxon>Perciformes</taxon>
        <taxon>Notothenioidei</taxon>
        <taxon>Nototheniidae</taxon>
        <taxon>Dissostichus</taxon>
    </lineage>
</organism>
<dbReference type="AlphaFoldDB" id="A0A7J5X6N4"/>
<evidence type="ECO:0000313" key="4">
    <source>
        <dbReference type="Proteomes" id="UP000518266"/>
    </source>
</evidence>
<protein>
    <recommendedName>
        <fullName evidence="2">PKD/REJ-like domain-containing protein</fullName>
    </recommendedName>
</protein>
<accession>A0A7J5X6N4</accession>
<sequence length="373" mass="39933">MHSFNRPGVFMVVVECTTKDYRVTAQKAITIQEPVKDFGVIKCFSRNMSTDGTKCNALNGRPVKIQVIVTAAERGMEPHNMTLSAGLVEKLGPGCHNLTLTASNRVTAHALTTDLGLCLLEPIEGLQASVIAEDDECPDSTDLIIGVSVERGAPVELLFTLTGARDTLSETRDMLNGSLQAYTFTSPLEGQNEPGFAKYTLPVPGPEPTKPAATDAPAELSPPSCSISPESGTVLDAFDITCQASSFCSTGCLYCFKTDTGKHLRCSNANEVKSVFLPLGDTNNNYSLSVVVTVKNEYEKATTTVSTQVRKSSSSKSVEALQSAVEDSLSHLEQQGLLSGEALGQIFTSVSDMLNTEDDKDQKDARTEVIECS</sequence>
<feature type="region of interest" description="Disordered" evidence="1">
    <location>
        <begin position="204"/>
        <end position="225"/>
    </location>
</feature>